<dbReference type="RefSeq" id="WP_004305406.1">
    <property type="nucleotide sequence ID" value="NZ_CABKQC010000006.1"/>
</dbReference>
<gene>
    <name evidence="3" type="ORF">F3B85_04510</name>
    <name evidence="4" type="ORF">PQ628_08520</name>
</gene>
<name>A0A3D2LWX3_BACOV</name>
<dbReference type="Gene3D" id="2.60.40.1740">
    <property type="entry name" value="hypothetical protein (bacova_03559)"/>
    <property type="match status" value="1"/>
</dbReference>
<dbReference type="Pfam" id="PF08522">
    <property type="entry name" value="BT_3987-like_N"/>
    <property type="match status" value="1"/>
</dbReference>
<reference evidence="3 5" key="1">
    <citation type="journal article" date="2019" name="Nat. Med.">
        <title>A library of human gut bacterial isolates paired with longitudinal multiomics data enables mechanistic microbiome research.</title>
        <authorList>
            <person name="Poyet M."/>
            <person name="Groussin M."/>
            <person name="Gibbons S.M."/>
            <person name="Avila-Pacheco J."/>
            <person name="Jiang X."/>
            <person name="Kearney S.M."/>
            <person name="Perrotta A.R."/>
            <person name="Berdy B."/>
            <person name="Zhao S."/>
            <person name="Lieberman T.D."/>
            <person name="Swanson P.K."/>
            <person name="Smith M."/>
            <person name="Roesemann S."/>
            <person name="Alexander J.E."/>
            <person name="Rich S.A."/>
            <person name="Livny J."/>
            <person name="Vlamakis H."/>
            <person name="Clish C."/>
            <person name="Bullock K."/>
            <person name="Deik A."/>
            <person name="Scott J."/>
            <person name="Pierce K.A."/>
            <person name="Xavier R.J."/>
            <person name="Alm E.J."/>
        </authorList>
    </citation>
    <scope>NUCLEOTIDE SEQUENCE [LARGE SCALE GENOMIC DNA]</scope>
    <source>
        <strain evidence="3 5">BIOML-A41</strain>
    </source>
</reference>
<dbReference type="Gene3D" id="2.60.120.200">
    <property type="match status" value="1"/>
</dbReference>
<keyword evidence="1" id="KW-0732">Signal</keyword>
<proteinExistence type="predicted"/>
<dbReference type="PROSITE" id="PS51257">
    <property type="entry name" value="PROKAR_LIPOPROTEIN"/>
    <property type="match status" value="1"/>
</dbReference>
<dbReference type="GO" id="GO:0004553">
    <property type="term" value="F:hydrolase activity, hydrolyzing O-glycosyl compounds"/>
    <property type="evidence" value="ECO:0007669"/>
    <property type="project" value="UniProtKB-ARBA"/>
</dbReference>
<sequence>MKRVNLYLISAALLTGFLTSCNDMENFDNNVFVDNTIKVNSIFLKGSNDSEQRSFKVAIAKQESEDVTIHIAADPSLVSTYNEGYYDQTIALPTNCYKIPEPEVVIPAGSVQSSEITIVFENLLSLDRDQKYVLPVTVDNANIGILQSARTIYYVFKGAALINTVANMTKNCVYFKWKNPEPLNNLRKVSMEALIRPHEFRALNTVMGIEGSFLLRIGDVGIEPNRLQAPGIDGKSVKGPLIEADVWTHLAVTYDADAKTCIVYVNGEEFVRNENTQAGIEGDGGTVHIGAPFADTPEQSPYSFRIGYSYNDDRYLCGEISECRIWNKVLTPEQINEKDHFYAVDPSSEGLIAYWKFDEGVGGAIKDYTQNGNDGTALTDLEWVEVELGK</sequence>
<reference evidence="4" key="2">
    <citation type="submission" date="2022-10" db="EMBL/GenBank/DDBJ databases">
        <title>Human gut microbiome strain richness.</title>
        <authorList>
            <person name="Chen-Liaw A."/>
        </authorList>
    </citation>
    <scope>NUCLEOTIDE SEQUENCE</scope>
    <source>
        <strain evidence="4">RTP21484st1_H8_RTP21484_190118</strain>
    </source>
</reference>
<dbReference type="AlphaFoldDB" id="A0A3D2LWX3"/>
<evidence type="ECO:0000313" key="4">
    <source>
        <dbReference type="EMBL" id="MDC7958254.1"/>
    </source>
</evidence>
<feature type="signal peptide" evidence="1">
    <location>
        <begin position="1"/>
        <end position="20"/>
    </location>
</feature>
<dbReference type="GO" id="GO:0005975">
    <property type="term" value="P:carbohydrate metabolic process"/>
    <property type="evidence" value="ECO:0007669"/>
    <property type="project" value="UniProtKB-ARBA"/>
</dbReference>
<feature type="chain" id="PRO_5042708751" evidence="1">
    <location>
        <begin position="21"/>
        <end position="390"/>
    </location>
</feature>
<evidence type="ECO:0000313" key="5">
    <source>
        <dbReference type="Proteomes" id="UP000478493"/>
    </source>
</evidence>
<dbReference type="InterPro" id="IPR013728">
    <property type="entry name" value="BT_3987-like_N"/>
</dbReference>
<evidence type="ECO:0000313" key="6">
    <source>
        <dbReference type="Proteomes" id="UP001215078"/>
    </source>
</evidence>
<evidence type="ECO:0000256" key="1">
    <source>
        <dbReference type="SAM" id="SignalP"/>
    </source>
</evidence>
<dbReference type="Pfam" id="PF13385">
    <property type="entry name" value="Laminin_G_3"/>
    <property type="match status" value="1"/>
</dbReference>
<evidence type="ECO:0000313" key="3">
    <source>
        <dbReference type="EMBL" id="KAA4540797.1"/>
    </source>
</evidence>
<dbReference type="SUPFAM" id="SSF49899">
    <property type="entry name" value="Concanavalin A-like lectins/glucanases"/>
    <property type="match status" value="1"/>
</dbReference>
<dbReference type="EMBL" id="JAQQPO010000008">
    <property type="protein sequence ID" value="MDC7958254.1"/>
    <property type="molecule type" value="Genomic_DNA"/>
</dbReference>
<dbReference type="Proteomes" id="UP000478493">
    <property type="component" value="Unassembled WGS sequence"/>
</dbReference>
<dbReference type="Proteomes" id="UP001215078">
    <property type="component" value="Unassembled WGS sequence"/>
</dbReference>
<accession>A0A3D2LWX3</accession>
<protein>
    <submittedName>
        <fullName evidence="4">DUF1735 and LamG domain-containing protein</fullName>
    </submittedName>
    <submittedName>
        <fullName evidence="3">DUF1735 domain-containing protein</fullName>
    </submittedName>
</protein>
<feature type="domain" description="BT-3987-like N-terminal" evidence="2">
    <location>
        <begin position="27"/>
        <end position="142"/>
    </location>
</feature>
<dbReference type="InterPro" id="IPR013320">
    <property type="entry name" value="ConA-like_dom_sf"/>
</dbReference>
<evidence type="ECO:0000259" key="2">
    <source>
        <dbReference type="Pfam" id="PF08522"/>
    </source>
</evidence>
<dbReference type="EMBL" id="VWGP01000003">
    <property type="protein sequence ID" value="KAA4540797.1"/>
    <property type="molecule type" value="Genomic_DNA"/>
</dbReference>
<comment type="caution">
    <text evidence="4">The sequence shown here is derived from an EMBL/GenBank/DDBJ whole genome shotgun (WGS) entry which is preliminary data.</text>
</comment>
<organism evidence="4 6">
    <name type="scientific">Bacteroides ovatus</name>
    <dbReference type="NCBI Taxonomy" id="28116"/>
    <lineage>
        <taxon>Bacteria</taxon>
        <taxon>Pseudomonadati</taxon>
        <taxon>Bacteroidota</taxon>
        <taxon>Bacteroidia</taxon>
        <taxon>Bacteroidales</taxon>
        <taxon>Bacteroidaceae</taxon>
        <taxon>Bacteroides</taxon>
    </lineage>
</organism>